<protein>
    <submittedName>
        <fullName evidence="6">LysR family transcriptional regulator</fullName>
    </submittedName>
</protein>
<dbReference type="Pfam" id="PF03466">
    <property type="entry name" value="LysR_substrate"/>
    <property type="match status" value="1"/>
</dbReference>
<dbReference type="GO" id="GO:0003700">
    <property type="term" value="F:DNA-binding transcription factor activity"/>
    <property type="evidence" value="ECO:0007669"/>
    <property type="project" value="InterPro"/>
</dbReference>
<name>A0AAU7E7F2_9BACT</name>
<keyword evidence="2" id="KW-0805">Transcription regulation</keyword>
<evidence type="ECO:0000313" key="6">
    <source>
        <dbReference type="EMBL" id="XBJ28814.1"/>
    </source>
</evidence>
<evidence type="ECO:0000256" key="2">
    <source>
        <dbReference type="ARBA" id="ARBA00023015"/>
    </source>
</evidence>
<proteinExistence type="inferred from homology"/>
<evidence type="ECO:0000256" key="4">
    <source>
        <dbReference type="ARBA" id="ARBA00023163"/>
    </source>
</evidence>
<keyword evidence="4" id="KW-0804">Transcription</keyword>
<comment type="similarity">
    <text evidence="1">Belongs to the LysR transcriptional regulatory family.</text>
</comment>
<dbReference type="GO" id="GO:0000976">
    <property type="term" value="F:transcription cis-regulatory region binding"/>
    <property type="evidence" value="ECO:0007669"/>
    <property type="project" value="TreeGrafter"/>
</dbReference>
<dbReference type="PANTHER" id="PTHR30126:SF64">
    <property type="entry name" value="HTH-TYPE TRANSCRIPTIONAL REGULATOR CITR"/>
    <property type="match status" value="1"/>
</dbReference>
<dbReference type="Gene3D" id="3.40.190.290">
    <property type="match status" value="1"/>
</dbReference>
<sequence length="298" mass="34796">MKIKDMEIFLDLLNTQSPTLTANNFSTTQPNISIIIKNLEQQLGEILFERLGKKLLPTPKALSLAQIWSDLVKTYYASLENLNNETLLGEIKIAATQSIAEYFIADILFDFKLHFPKIKIYFQTCNTKECFEFLKKGLVEFCIVESEIEPIILHNEQIKSKLWHQDELIIVSNDKALSQKAVYIDELLNYKWILREQGSGLRTRFLDEINKAGITLPIFLELDRMNAIKELVLNKNALSVLPKKAVEKELYNKTLYAIKLKNIDLKRNFYTLKRKEYDFNPLLDKFEKFLFLAKDNFK</sequence>
<dbReference type="InterPro" id="IPR036390">
    <property type="entry name" value="WH_DNA-bd_sf"/>
</dbReference>
<dbReference type="PANTHER" id="PTHR30126">
    <property type="entry name" value="HTH-TYPE TRANSCRIPTIONAL REGULATOR"/>
    <property type="match status" value="1"/>
</dbReference>
<dbReference type="SUPFAM" id="SSF53850">
    <property type="entry name" value="Periplasmic binding protein-like II"/>
    <property type="match status" value="1"/>
</dbReference>
<dbReference type="RefSeq" id="WP_348518325.1">
    <property type="nucleotide sequence ID" value="NZ_CP155620.1"/>
</dbReference>
<dbReference type="AlphaFoldDB" id="A0AAU7E7F2"/>
<evidence type="ECO:0000259" key="5">
    <source>
        <dbReference type="PROSITE" id="PS50931"/>
    </source>
</evidence>
<dbReference type="EMBL" id="CP155620">
    <property type="protein sequence ID" value="XBJ28814.1"/>
    <property type="molecule type" value="Genomic_DNA"/>
</dbReference>
<keyword evidence="3" id="KW-0238">DNA-binding</keyword>
<dbReference type="Gene3D" id="1.10.10.10">
    <property type="entry name" value="Winged helix-like DNA-binding domain superfamily/Winged helix DNA-binding domain"/>
    <property type="match status" value="1"/>
</dbReference>
<dbReference type="InterPro" id="IPR000847">
    <property type="entry name" value="LysR_HTH_N"/>
</dbReference>
<dbReference type="PROSITE" id="PS50931">
    <property type="entry name" value="HTH_LYSR"/>
    <property type="match status" value="1"/>
</dbReference>
<evidence type="ECO:0000256" key="1">
    <source>
        <dbReference type="ARBA" id="ARBA00009437"/>
    </source>
</evidence>
<dbReference type="InterPro" id="IPR005119">
    <property type="entry name" value="LysR_subst-bd"/>
</dbReference>
<gene>
    <name evidence="6" type="ORF">AAH949_06910</name>
</gene>
<feature type="domain" description="HTH lysR-type" evidence="5">
    <location>
        <begin position="1"/>
        <end position="58"/>
    </location>
</feature>
<evidence type="ECO:0000256" key="3">
    <source>
        <dbReference type="ARBA" id="ARBA00023125"/>
    </source>
</evidence>
<organism evidence="6">
    <name type="scientific">Campylobacter sp. CCS1377</name>
    <dbReference type="NCBI Taxonomy" id="3158229"/>
    <lineage>
        <taxon>Bacteria</taxon>
        <taxon>Pseudomonadati</taxon>
        <taxon>Campylobacterota</taxon>
        <taxon>Epsilonproteobacteria</taxon>
        <taxon>Campylobacterales</taxon>
        <taxon>Campylobacteraceae</taxon>
        <taxon>Campylobacter</taxon>
    </lineage>
</organism>
<dbReference type="SUPFAM" id="SSF46785">
    <property type="entry name" value="Winged helix' DNA-binding domain"/>
    <property type="match status" value="1"/>
</dbReference>
<dbReference type="Pfam" id="PF00126">
    <property type="entry name" value="HTH_1"/>
    <property type="match status" value="1"/>
</dbReference>
<reference evidence="6" key="1">
    <citation type="submission" date="2024-05" db="EMBL/GenBank/DDBJ databases">
        <title>Campylobacter coli isolated from environmental waters in Slovenia.</title>
        <authorList>
            <person name="Zautner A.E."/>
            <person name="Bunk B."/>
            <person name="Riedel T."/>
            <person name="Sproeer C."/>
        </authorList>
    </citation>
    <scope>NUCLEOTIDE SEQUENCE</scope>
    <source>
        <strain evidence="6">CCS1377</strain>
    </source>
</reference>
<accession>A0AAU7E7F2</accession>
<dbReference type="InterPro" id="IPR036388">
    <property type="entry name" value="WH-like_DNA-bd_sf"/>
</dbReference>